<dbReference type="SMART" id="SM00448">
    <property type="entry name" value="REC"/>
    <property type="match status" value="1"/>
</dbReference>
<evidence type="ECO:0000313" key="10">
    <source>
        <dbReference type="Proteomes" id="UP000015524"/>
    </source>
</evidence>
<keyword evidence="10" id="KW-1185">Reference proteome</keyword>
<evidence type="ECO:0000256" key="6">
    <source>
        <dbReference type="PROSITE-ProRule" id="PRU00169"/>
    </source>
</evidence>
<evidence type="ECO:0000256" key="4">
    <source>
        <dbReference type="ARBA" id="ARBA00023125"/>
    </source>
</evidence>
<dbReference type="AlphaFoldDB" id="T0HX70"/>
<dbReference type="Gene3D" id="3.40.50.2300">
    <property type="match status" value="1"/>
</dbReference>
<comment type="caution">
    <text evidence="9">The sequence shown here is derived from an EMBL/GenBank/DDBJ whole genome shotgun (WGS) entry which is preliminary data.</text>
</comment>
<dbReference type="SUPFAM" id="SSF52172">
    <property type="entry name" value="CheY-like"/>
    <property type="match status" value="1"/>
</dbReference>
<dbReference type="eggNOG" id="COG4566">
    <property type="taxonomic scope" value="Bacteria"/>
</dbReference>
<dbReference type="PROSITE" id="PS00622">
    <property type="entry name" value="HTH_LUXR_1"/>
    <property type="match status" value="1"/>
</dbReference>
<keyword evidence="2" id="KW-0902">Two-component regulatory system</keyword>
<evidence type="ECO:0000259" key="7">
    <source>
        <dbReference type="PROSITE" id="PS50043"/>
    </source>
</evidence>
<dbReference type="EMBL" id="ATIB01000050">
    <property type="protein sequence ID" value="EQB02154.1"/>
    <property type="molecule type" value="Genomic_DNA"/>
</dbReference>
<dbReference type="InterPro" id="IPR000792">
    <property type="entry name" value="Tscrpt_reg_LuxR_C"/>
</dbReference>
<dbReference type="PRINTS" id="PR00038">
    <property type="entry name" value="HTHLUXR"/>
</dbReference>
<dbReference type="Pfam" id="PF00196">
    <property type="entry name" value="GerE"/>
    <property type="match status" value="1"/>
</dbReference>
<evidence type="ECO:0008006" key="11">
    <source>
        <dbReference type="Google" id="ProtNLM"/>
    </source>
</evidence>
<dbReference type="PANTHER" id="PTHR44688">
    <property type="entry name" value="DNA-BINDING TRANSCRIPTIONAL ACTIVATOR DEVR_DOSR"/>
    <property type="match status" value="1"/>
</dbReference>
<dbReference type="OrthoDB" id="9782655at2"/>
<dbReference type="CDD" id="cd17537">
    <property type="entry name" value="REC_FixJ"/>
    <property type="match status" value="1"/>
</dbReference>
<reference evidence="9 10" key="1">
    <citation type="journal article" date="2013" name="Genome Announc.">
        <title>Draft Genome Sequence of a Hexachlorocyclohexane-Degrading Bacterium, Sphingobium baderi Strain LL03T.</title>
        <authorList>
            <person name="Kaur J."/>
            <person name="Verma H."/>
            <person name="Tripathi C."/>
            <person name="Khurana J.P."/>
            <person name="Lal R."/>
        </authorList>
    </citation>
    <scope>NUCLEOTIDE SEQUENCE [LARGE SCALE GENOMIC DNA]</scope>
    <source>
        <strain evidence="9 10">LL03</strain>
    </source>
</reference>
<feature type="domain" description="Response regulatory" evidence="8">
    <location>
        <begin position="6"/>
        <end position="120"/>
    </location>
</feature>
<dbReference type="PROSITE" id="PS50043">
    <property type="entry name" value="HTH_LUXR_2"/>
    <property type="match status" value="1"/>
</dbReference>
<dbReference type="InterPro" id="IPR011006">
    <property type="entry name" value="CheY-like_superfamily"/>
</dbReference>
<gene>
    <name evidence="9" type="ORF">L485_09070</name>
</gene>
<organism evidence="9 10">
    <name type="scientific">Sphingobium baderi LL03</name>
    <dbReference type="NCBI Taxonomy" id="1114964"/>
    <lineage>
        <taxon>Bacteria</taxon>
        <taxon>Pseudomonadati</taxon>
        <taxon>Pseudomonadota</taxon>
        <taxon>Alphaproteobacteria</taxon>
        <taxon>Sphingomonadales</taxon>
        <taxon>Sphingomonadaceae</taxon>
        <taxon>Sphingobium</taxon>
    </lineage>
</organism>
<proteinExistence type="predicted"/>
<dbReference type="InterPro" id="IPR001789">
    <property type="entry name" value="Sig_transdc_resp-reg_receiver"/>
</dbReference>
<dbReference type="CDD" id="cd06170">
    <property type="entry name" value="LuxR_C_like"/>
    <property type="match status" value="1"/>
</dbReference>
<dbReference type="SMART" id="SM00421">
    <property type="entry name" value="HTH_LUXR"/>
    <property type="match status" value="1"/>
</dbReference>
<evidence type="ECO:0000259" key="8">
    <source>
        <dbReference type="PROSITE" id="PS50110"/>
    </source>
</evidence>
<protein>
    <recommendedName>
        <fullName evidence="11">Chemotaxis protein CheY</fullName>
    </recommendedName>
</protein>
<evidence type="ECO:0000256" key="2">
    <source>
        <dbReference type="ARBA" id="ARBA00023012"/>
    </source>
</evidence>
<dbReference type="InterPro" id="IPR016032">
    <property type="entry name" value="Sig_transdc_resp-reg_C-effctor"/>
</dbReference>
<sequence length="212" mass="22875">MTDRKLIHIVDDEDSVRRSVGYMLKTSGYAVEAWDSGAAFLKNAASAQGGCVLLDIRMPEVDGLEVQRIMAERGVTLPIVIMTGHGDVSIAVQAMKAGAVDFIEKPFEKTILLNAIERAFDRIRSAQDVVTRAASADIIIGALTTREREVLEGLAQGLPNKTIAYDLGISSRTVEVHRANLMTKLHVHSLSDALRIAFAAGMGARDLTGTNT</sequence>
<feature type="modified residue" description="4-aspartylphosphate" evidence="6">
    <location>
        <position position="55"/>
    </location>
</feature>
<dbReference type="RefSeq" id="WP_021244730.1">
    <property type="nucleotide sequence ID" value="NZ_ATIB01000050.1"/>
</dbReference>
<accession>T0HX70</accession>
<dbReference type="PATRIC" id="fig|1114964.3.peg.1771"/>
<dbReference type="SUPFAM" id="SSF46894">
    <property type="entry name" value="C-terminal effector domain of the bipartite response regulators"/>
    <property type="match status" value="1"/>
</dbReference>
<keyword evidence="5" id="KW-0804">Transcription</keyword>
<dbReference type="Proteomes" id="UP000015524">
    <property type="component" value="Unassembled WGS sequence"/>
</dbReference>
<feature type="domain" description="HTH luxR-type" evidence="7">
    <location>
        <begin position="136"/>
        <end position="201"/>
    </location>
</feature>
<keyword evidence="3" id="KW-0805">Transcription regulation</keyword>
<dbReference type="GO" id="GO:0000160">
    <property type="term" value="P:phosphorelay signal transduction system"/>
    <property type="evidence" value="ECO:0007669"/>
    <property type="project" value="UniProtKB-KW"/>
</dbReference>
<keyword evidence="4" id="KW-0238">DNA-binding</keyword>
<dbReference type="Pfam" id="PF00072">
    <property type="entry name" value="Response_reg"/>
    <property type="match status" value="1"/>
</dbReference>
<keyword evidence="1 6" id="KW-0597">Phosphoprotein</keyword>
<dbReference type="GO" id="GO:0006355">
    <property type="term" value="P:regulation of DNA-templated transcription"/>
    <property type="evidence" value="ECO:0007669"/>
    <property type="project" value="InterPro"/>
</dbReference>
<dbReference type="FunFam" id="3.40.50.2300:FF:000018">
    <property type="entry name" value="DNA-binding transcriptional regulator NtrC"/>
    <property type="match status" value="1"/>
</dbReference>
<evidence type="ECO:0000256" key="1">
    <source>
        <dbReference type="ARBA" id="ARBA00022553"/>
    </source>
</evidence>
<name>T0HX70_9SPHN</name>
<evidence type="ECO:0000313" key="9">
    <source>
        <dbReference type="EMBL" id="EQB02154.1"/>
    </source>
</evidence>
<dbReference type="PANTHER" id="PTHR44688:SF16">
    <property type="entry name" value="DNA-BINDING TRANSCRIPTIONAL ACTIVATOR DEVR_DOSR"/>
    <property type="match status" value="1"/>
</dbReference>
<dbReference type="PROSITE" id="PS50110">
    <property type="entry name" value="RESPONSE_REGULATORY"/>
    <property type="match status" value="1"/>
</dbReference>
<dbReference type="InterPro" id="IPR036388">
    <property type="entry name" value="WH-like_DNA-bd_sf"/>
</dbReference>
<dbReference type="Gene3D" id="1.10.10.10">
    <property type="entry name" value="Winged helix-like DNA-binding domain superfamily/Winged helix DNA-binding domain"/>
    <property type="match status" value="1"/>
</dbReference>
<evidence type="ECO:0000256" key="5">
    <source>
        <dbReference type="ARBA" id="ARBA00023163"/>
    </source>
</evidence>
<dbReference type="GO" id="GO:0003677">
    <property type="term" value="F:DNA binding"/>
    <property type="evidence" value="ECO:0007669"/>
    <property type="project" value="UniProtKB-KW"/>
</dbReference>
<evidence type="ECO:0000256" key="3">
    <source>
        <dbReference type="ARBA" id="ARBA00023015"/>
    </source>
</evidence>